<gene>
    <name evidence="2" type="ORF">KSP40_PGU008391</name>
</gene>
<sequence length="276" mass="31304">MITNRGSSQTSIIDLGSFVQPIAQVASNITHKPSPMHIFPVPEISSNMKSPYYYEETNPRDQKRRRLFRWREEGDEVILSTKLPSSSSQYGPVAFDIGTTISSRVDAEEMERMKPADVALLSCRDSKIASSHAHFVARSFLTSQQENVKIEGKYETTVQSLEEANKKFNYMSEEWSVKEAIYLSREEDLLQQIATFQIQRDKARQETLVERERVKEVGVGGMKLILELLHERGFIDKRLYLEDVCPELFPSTSGPGMGQPSLEDKVSSESGSDNDK</sequence>
<comment type="caution">
    <text evidence="2">The sequence shown here is derived from an EMBL/GenBank/DDBJ whole genome shotgun (WGS) entry which is preliminary data.</text>
</comment>
<reference evidence="2 3" key="1">
    <citation type="journal article" date="2022" name="Nat. Plants">
        <title>Genomes of leafy and leafless Platanthera orchids illuminate the evolution of mycoheterotrophy.</title>
        <authorList>
            <person name="Li M.H."/>
            <person name="Liu K.W."/>
            <person name="Li Z."/>
            <person name="Lu H.C."/>
            <person name="Ye Q.L."/>
            <person name="Zhang D."/>
            <person name="Wang J.Y."/>
            <person name="Li Y.F."/>
            <person name="Zhong Z.M."/>
            <person name="Liu X."/>
            <person name="Yu X."/>
            <person name="Liu D.K."/>
            <person name="Tu X.D."/>
            <person name="Liu B."/>
            <person name="Hao Y."/>
            <person name="Liao X.Y."/>
            <person name="Jiang Y.T."/>
            <person name="Sun W.H."/>
            <person name="Chen J."/>
            <person name="Chen Y.Q."/>
            <person name="Ai Y."/>
            <person name="Zhai J.W."/>
            <person name="Wu S.S."/>
            <person name="Zhou Z."/>
            <person name="Hsiao Y.Y."/>
            <person name="Wu W.L."/>
            <person name="Chen Y.Y."/>
            <person name="Lin Y.F."/>
            <person name="Hsu J.L."/>
            <person name="Li C.Y."/>
            <person name="Wang Z.W."/>
            <person name="Zhao X."/>
            <person name="Zhong W.Y."/>
            <person name="Ma X.K."/>
            <person name="Ma L."/>
            <person name="Huang J."/>
            <person name="Chen G.Z."/>
            <person name="Huang M.Z."/>
            <person name="Huang L."/>
            <person name="Peng D.H."/>
            <person name="Luo Y.B."/>
            <person name="Zou S.Q."/>
            <person name="Chen S.P."/>
            <person name="Lan S."/>
            <person name="Tsai W.C."/>
            <person name="Van de Peer Y."/>
            <person name="Liu Z.J."/>
        </authorList>
    </citation>
    <scope>NUCLEOTIDE SEQUENCE [LARGE SCALE GENOMIC DNA]</scope>
    <source>
        <strain evidence="2">Lor288</strain>
    </source>
</reference>
<name>A0ABR2LU33_9ASPA</name>
<evidence type="ECO:0000313" key="3">
    <source>
        <dbReference type="Proteomes" id="UP001412067"/>
    </source>
</evidence>
<dbReference type="Proteomes" id="UP001412067">
    <property type="component" value="Unassembled WGS sequence"/>
</dbReference>
<proteinExistence type="predicted"/>
<feature type="region of interest" description="Disordered" evidence="1">
    <location>
        <begin position="251"/>
        <end position="276"/>
    </location>
</feature>
<evidence type="ECO:0000256" key="1">
    <source>
        <dbReference type="SAM" id="MobiDB-lite"/>
    </source>
</evidence>
<feature type="compositionally biased region" description="Basic and acidic residues" evidence="1">
    <location>
        <begin position="262"/>
        <end position="276"/>
    </location>
</feature>
<accession>A0ABR2LU33</accession>
<evidence type="ECO:0000313" key="2">
    <source>
        <dbReference type="EMBL" id="KAK8950421.1"/>
    </source>
</evidence>
<keyword evidence="3" id="KW-1185">Reference proteome</keyword>
<organism evidence="2 3">
    <name type="scientific">Platanthera guangdongensis</name>
    <dbReference type="NCBI Taxonomy" id="2320717"/>
    <lineage>
        <taxon>Eukaryota</taxon>
        <taxon>Viridiplantae</taxon>
        <taxon>Streptophyta</taxon>
        <taxon>Embryophyta</taxon>
        <taxon>Tracheophyta</taxon>
        <taxon>Spermatophyta</taxon>
        <taxon>Magnoliopsida</taxon>
        <taxon>Liliopsida</taxon>
        <taxon>Asparagales</taxon>
        <taxon>Orchidaceae</taxon>
        <taxon>Orchidoideae</taxon>
        <taxon>Orchideae</taxon>
        <taxon>Orchidinae</taxon>
        <taxon>Platanthera</taxon>
    </lineage>
</organism>
<protein>
    <submittedName>
        <fullName evidence="2">Uncharacterized protein</fullName>
    </submittedName>
</protein>
<dbReference type="EMBL" id="JBBWWR010000015">
    <property type="protein sequence ID" value="KAK8950421.1"/>
    <property type="molecule type" value="Genomic_DNA"/>
</dbReference>